<dbReference type="InterPro" id="IPR029062">
    <property type="entry name" value="Class_I_gatase-like"/>
</dbReference>
<dbReference type="PANTHER" id="PTHR42695:SF5">
    <property type="entry name" value="GLUTAMINE AMIDOTRANSFERASE YLR126C-RELATED"/>
    <property type="match status" value="1"/>
</dbReference>
<protein>
    <submittedName>
        <fullName evidence="2">Type 1 glutamine amidotransferase</fullName>
    </submittedName>
</protein>
<dbReference type="InterPro" id="IPR017926">
    <property type="entry name" value="GATASE"/>
</dbReference>
<dbReference type="CDD" id="cd01741">
    <property type="entry name" value="GATase1_1"/>
    <property type="match status" value="1"/>
</dbReference>
<gene>
    <name evidence="2" type="ORF">K0T92_20565</name>
</gene>
<comment type="caution">
    <text evidence="2">The sequence shown here is derived from an EMBL/GenBank/DDBJ whole genome shotgun (WGS) entry which is preliminary data.</text>
</comment>
<proteinExistence type="predicted"/>
<accession>A0ABS7DD77</accession>
<dbReference type="InterPro" id="IPR044992">
    <property type="entry name" value="ChyE-like"/>
</dbReference>
<sequence length="226" mass="25793">MNILALKHFAFDDIHALSMWSNRHGHVLNVHDPSLGLRMEWLNSIDLLIILGGPMSVYQESLYPWLAEEKRFVEQAILRGKKVLGICLGAQMLAELLGGRVYRHTCKEIGWHRILRTGEEHPWFKEIPANFHSFQWHGDTFDLPQGARRLAWSDGCANQAFAYDARIVGLQFHLETTPACIEEMLAQWAGELGAGPYIQTADEIRRGMGRSSESFRLLHSIMEQTL</sequence>
<name>A0ABS7DD77_9BACL</name>
<dbReference type="Gene3D" id="3.40.50.880">
    <property type="match status" value="1"/>
</dbReference>
<evidence type="ECO:0000259" key="1">
    <source>
        <dbReference type="Pfam" id="PF00117"/>
    </source>
</evidence>
<dbReference type="Proteomes" id="UP000812277">
    <property type="component" value="Unassembled WGS sequence"/>
</dbReference>
<keyword evidence="3" id="KW-1185">Reference proteome</keyword>
<reference evidence="2 3" key="1">
    <citation type="submission" date="2021-07" db="EMBL/GenBank/DDBJ databases">
        <title>Paenibacillus radiodurans sp. nov., isolated from the southeastern edge of Tengger Desert.</title>
        <authorList>
            <person name="Zhang G."/>
        </authorList>
    </citation>
    <scope>NUCLEOTIDE SEQUENCE [LARGE SCALE GENOMIC DNA]</scope>
    <source>
        <strain evidence="2 3">DT7-4</strain>
    </source>
</reference>
<evidence type="ECO:0000313" key="3">
    <source>
        <dbReference type="Proteomes" id="UP000812277"/>
    </source>
</evidence>
<dbReference type="PANTHER" id="PTHR42695">
    <property type="entry name" value="GLUTAMINE AMIDOTRANSFERASE YLR126C-RELATED"/>
    <property type="match status" value="1"/>
</dbReference>
<dbReference type="SUPFAM" id="SSF52317">
    <property type="entry name" value="Class I glutamine amidotransferase-like"/>
    <property type="match status" value="1"/>
</dbReference>
<dbReference type="Pfam" id="PF00117">
    <property type="entry name" value="GATase"/>
    <property type="match status" value="1"/>
</dbReference>
<organism evidence="2 3">
    <name type="scientific">Paenibacillus oenotherae</name>
    <dbReference type="NCBI Taxonomy" id="1435645"/>
    <lineage>
        <taxon>Bacteria</taxon>
        <taxon>Bacillati</taxon>
        <taxon>Bacillota</taxon>
        <taxon>Bacilli</taxon>
        <taxon>Bacillales</taxon>
        <taxon>Paenibacillaceae</taxon>
        <taxon>Paenibacillus</taxon>
    </lineage>
</organism>
<feature type="domain" description="Glutamine amidotransferase" evidence="1">
    <location>
        <begin position="40"/>
        <end position="179"/>
    </location>
</feature>
<dbReference type="PROSITE" id="PS51273">
    <property type="entry name" value="GATASE_TYPE_1"/>
    <property type="match status" value="1"/>
</dbReference>
<keyword evidence="2" id="KW-0315">Glutamine amidotransferase</keyword>
<dbReference type="EMBL" id="JAHZIJ010000020">
    <property type="protein sequence ID" value="MBW7477113.1"/>
    <property type="molecule type" value="Genomic_DNA"/>
</dbReference>
<evidence type="ECO:0000313" key="2">
    <source>
        <dbReference type="EMBL" id="MBW7477113.1"/>
    </source>
</evidence>